<gene>
    <name evidence="3" type="ORF">ITP53_38330</name>
</gene>
<protein>
    <submittedName>
        <fullName evidence="3">DUF4263 domain-containing protein</fullName>
    </submittedName>
</protein>
<dbReference type="Pfam" id="PF14082">
    <property type="entry name" value="SduA_C"/>
    <property type="match status" value="1"/>
</dbReference>
<sequence length="242" mass="27267">MVEKLLLDSTPKSKEDLDSSLDTYDREAEEVLRSSELIGDLDLDDQDQLNEAVERVCDQRESPAFWAWTVLALSTGVREALESNDASQATWLMSRLESSRSMLIYRLHLEALIWQGYSTPGLETLKTASEIWDSEHDNSSEEFWQTTLTQNPVLLYQAFNIPVILHQGKAYLGGKKIDNHGGKYADFILKNSVLGTMALVEIKTPKAKLLGSQYRSDVLGPSFELSGKHSRHAHRVTIRLDA</sequence>
<keyword evidence="4" id="KW-1185">Reference proteome</keyword>
<dbReference type="EMBL" id="JADOGI010000161">
    <property type="protein sequence ID" value="MBF8191457.1"/>
    <property type="molecule type" value="Genomic_DNA"/>
</dbReference>
<evidence type="ECO:0000259" key="2">
    <source>
        <dbReference type="Pfam" id="PF14082"/>
    </source>
</evidence>
<reference evidence="3" key="1">
    <citation type="submission" date="2020-11" db="EMBL/GenBank/DDBJ databases">
        <title>Whole-genome analyses of Nonomuraea sp. K274.</title>
        <authorList>
            <person name="Veyisoglu A."/>
        </authorList>
    </citation>
    <scope>NUCLEOTIDE SEQUENCE</scope>
    <source>
        <strain evidence="3">K274</strain>
    </source>
</reference>
<dbReference type="InterPro" id="IPR025359">
    <property type="entry name" value="SduA_C"/>
</dbReference>
<accession>A0A931AEF6</accession>
<organism evidence="3 4">
    <name type="scientific">Nonomuraea cypriaca</name>
    <dbReference type="NCBI Taxonomy" id="1187855"/>
    <lineage>
        <taxon>Bacteria</taxon>
        <taxon>Bacillati</taxon>
        <taxon>Actinomycetota</taxon>
        <taxon>Actinomycetes</taxon>
        <taxon>Streptosporangiales</taxon>
        <taxon>Streptosporangiaceae</taxon>
        <taxon>Nonomuraea</taxon>
    </lineage>
</organism>
<dbReference type="RefSeq" id="WP_195900367.1">
    <property type="nucleotide sequence ID" value="NZ_JADOGI010000161.1"/>
</dbReference>
<proteinExistence type="predicted"/>
<name>A0A931AEF6_9ACTN</name>
<evidence type="ECO:0000313" key="4">
    <source>
        <dbReference type="Proteomes" id="UP000605361"/>
    </source>
</evidence>
<feature type="domain" description="Shedu protein SduA C-terminal" evidence="2">
    <location>
        <begin position="138"/>
        <end position="233"/>
    </location>
</feature>
<evidence type="ECO:0000256" key="1">
    <source>
        <dbReference type="SAM" id="MobiDB-lite"/>
    </source>
</evidence>
<evidence type="ECO:0000313" key="3">
    <source>
        <dbReference type="EMBL" id="MBF8191457.1"/>
    </source>
</evidence>
<dbReference type="AlphaFoldDB" id="A0A931AEF6"/>
<dbReference type="Proteomes" id="UP000605361">
    <property type="component" value="Unassembled WGS sequence"/>
</dbReference>
<feature type="region of interest" description="Disordered" evidence="1">
    <location>
        <begin position="1"/>
        <end position="22"/>
    </location>
</feature>
<comment type="caution">
    <text evidence="3">The sequence shown here is derived from an EMBL/GenBank/DDBJ whole genome shotgun (WGS) entry which is preliminary data.</text>
</comment>